<evidence type="ECO:0000256" key="2">
    <source>
        <dbReference type="ARBA" id="ARBA00023239"/>
    </source>
</evidence>
<evidence type="ECO:0000259" key="3">
    <source>
        <dbReference type="Pfam" id="PF02775"/>
    </source>
</evidence>
<dbReference type="PANTHER" id="PTHR42818">
    <property type="entry name" value="SULFOPYRUVATE DECARBOXYLASE SUBUNIT ALPHA"/>
    <property type="match status" value="1"/>
</dbReference>
<evidence type="ECO:0000313" key="4">
    <source>
        <dbReference type="EMBL" id="ETW98192.1"/>
    </source>
</evidence>
<organism evidence="4 5">
    <name type="scientific">Candidatus Entotheonella gemina</name>
    <dbReference type="NCBI Taxonomy" id="1429439"/>
    <lineage>
        <taxon>Bacteria</taxon>
        <taxon>Pseudomonadati</taxon>
        <taxon>Nitrospinota/Tectimicrobiota group</taxon>
        <taxon>Candidatus Tectimicrobiota</taxon>
        <taxon>Candidatus Entotheonellia</taxon>
        <taxon>Candidatus Entotheonellales</taxon>
        <taxon>Candidatus Entotheonellaceae</taxon>
        <taxon>Candidatus Entotheonella</taxon>
    </lineage>
</organism>
<name>W4LJN1_9BACT</name>
<dbReference type="InterPro" id="IPR029061">
    <property type="entry name" value="THDP-binding"/>
</dbReference>
<keyword evidence="1" id="KW-0210">Decarboxylase</keyword>
<gene>
    <name evidence="4" type="ORF">ETSY2_43155</name>
</gene>
<dbReference type="PANTHER" id="PTHR42818:SF1">
    <property type="entry name" value="SULFOPYRUVATE DECARBOXYLASE"/>
    <property type="match status" value="1"/>
</dbReference>
<proteinExistence type="predicted"/>
<dbReference type="GO" id="GO:0016831">
    <property type="term" value="F:carboxy-lyase activity"/>
    <property type="evidence" value="ECO:0007669"/>
    <property type="project" value="UniProtKB-KW"/>
</dbReference>
<dbReference type="GO" id="GO:0030976">
    <property type="term" value="F:thiamine pyrophosphate binding"/>
    <property type="evidence" value="ECO:0007669"/>
    <property type="project" value="InterPro"/>
</dbReference>
<dbReference type="HOGENOM" id="CLU_117492_1_0_7"/>
<sequence>MANDIFRAGTTAALSELGSLDRCEAVPQLVGDPNDFLIIAGLAGTAKDTAHLCEPNANYYACAGVMGGAVAMGLGLALSQPERRVLVLTGDGELLMNVGSLATVGLMDPPNLSVVCVDNGHYGETGYQKSHTSLGVDLAKMASGAGIAEVRTVTQTDGIAEAAALIRRMDGPSFVVLKVKPADPPKIRRSLDAAWSKNRFREALLGHG</sequence>
<dbReference type="Proteomes" id="UP000019140">
    <property type="component" value="Unassembled WGS sequence"/>
</dbReference>
<comment type="caution">
    <text evidence="4">The sequence shown here is derived from an EMBL/GenBank/DDBJ whole genome shotgun (WGS) entry which is preliminary data.</text>
</comment>
<evidence type="ECO:0000256" key="1">
    <source>
        <dbReference type="ARBA" id="ARBA00022793"/>
    </source>
</evidence>
<accession>W4LJN1</accession>
<reference evidence="4 5" key="1">
    <citation type="journal article" date="2014" name="Nature">
        <title>An environmental bacterial taxon with a large and distinct metabolic repertoire.</title>
        <authorList>
            <person name="Wilson M.C."/>
            <person name="Mori T."/>
            <person name="Ruckert C."/>
            <person name="Uria A.R."/>
            <person name="Helf M.J."/>
            <person name="Takada K."/>
            <person name="Gernert C."/>
            <person name="Steffens U.A."/>
            <person name="Heycke N."/>
            <person name="Schmitt S."/>
            <person name="Rinke C."/>
            <person name="Helfrich E.J."/>
            <person name="Brachmann A.O."/>
            <person name="Gurgui C."/>
            <person name="Wakimoto T."/>
            <person name="Kracht M."/>
            <person name="Crusemann M."/>
            <person name="Hentschel U."/>
            <person name="Abe I."/>
            <person name="Matsunaga S."/>
            <person name="Kalinowski J."/>
            <person name="Takeyama H."/>
            <person name="Piel J."/>
        </authorList>
    </citation>
    <scope>NUCLEOTIDE SEQUENCE [LARGE SCALE GENOMIC DNA]</scope>
    <source>
        <strain evidence="5">TSY2</strain>
    </source>
</reference>
<dbReference type="GO" id="GO:0044281">
    <property type="term" value="P:small molecule metabolic process"/>
    <property type="evidence" value="ECO:0007669"/>
    <property type="project" value="UniProtKB-ARBA"/>
</dbReference>
<keyword evidence="5" id="KW-1185">Reference proteome</keyword>
<feature type="domain" description="Thiamine pyrophosphate enzyme TPP-binding" evidence="3">
    <location>
        <begin position="57"/>
        <end position="176"/>
    </location>
</feature>
<dbReference type="EMBL" id="AZHX01001970">
    <property type="protein sequence ID" value="ETW98192.1"/>
    <property type="molecule type" value="Genomic_DNA"/>
</dbReference>
<dbReference type="AlphaFoldDB" id="W4LJN1"/>
<dbReference type="Gene3D" id="3.40.50.970">
    <property type="match status" value="1"/>
</dbReference>
<dbReference type="Pfam" id="PF02775">
    <property type="entry name" value="TPP_enzyme_C"/>
    <property type="match status" value="1"/>
</dbReference>
<keyword evidence="2" id="KW-0456">Lyase</keyword>
<protein>
    <recommendedName>
        <fullName evidence="3">Thiamine pyrophosphate enzyme TPP-binding domain-containing protein</fullName>
    </recommendedName>
</protein>
<dbReference type="SUPFAM" id="SSF52518">
    <property type="entry name" value="Thiamin diphosphate-binding fold (THDP-binding)"/>
    <property type="match status" value="1"/>
</dbReference>
<evidence type="ECO:0000313" key="5">
    <source>
        <dbReference type="Proteomes" id="UP000019140"/>
    </source>
</evidence>
<dbReference type="InterPro" id="IPR051818">
    <property type="entry name" value="TPP_dependent_decarboxylase"/>
</dbReference>
<dbReference type="InterPro" id="IPR011766">
    <property type="entry name" value="TPP_enzyme_TPP-bd"/>
</dbReference>